<evidence type="ECO:0000256" key="7">
    <source>
        <dbReference type="ARBA" id="ARBA00022989"/>
    </source>
</evidence>
<dbReference type="PANTHER" id="PTHR34308">
    <property type="entry name" value="COBALAMIN BIOSYNTHESIS PROTEIN CBIB"/>
    <property type="match status" value="1"/>
</dbReference>
<gene>
    <name evidence="9 10" type="primary">cobD</name>
    <name evidence="10" type="ORF">H9Q76_12875</name>
</gene>
<dbReference type="UniPathway" id="UPA00148"/>
<evidence type="ECO:0000256" key="4">
    <source>
        <dbReference type="ARBA" id="ARBA00022475"/>
    </source>
</evidence>
<keyword evidence="6 9" id="KW-0812">Transmembrane</keyword>
<feature type="transmembrane region" description="Helical" evidence="9">
    <location>
        <begin position="37"/>
        <end position="55"/>
    </location>
</feature>
<accession>A0A7G9FM03</accession>
<dbReference type="Proteomes" id="UP000515819">
    <property type="component" value="Chromosome"/>
</dbReference>
<dbReference type="EMBL" id="CP060632">
    <property type="protein sequence ID" value="QNL99584.1"/>
    <property type="molecule type" value="Genomic_DNA"/>
</dbReference>
<dbReference type="GO" id="GO:0048472">
    <property type="term" value="F:threonine-phosphate decarboxylase activity"/>
    <property type="evidence" value="ECO:0007669"/>
    <property type="project" value="InterPro"/>
</dbReference>
<comment type="similarity">
    <text evidence="3 9">Belongs to the CobD/CbiB family.</text>
</comment>
<evidence type="ECO:0000256" key="1">
    <source>
        <dbReference type="ARBA" id="ARBA00004651"/>
    </source>
</evidence>
<evidence type="ECO:0000313" key="11">
    <source>
        <dbReference type="Proteomes" id="UP000515819"/>
    </source>
</evidence>
<evidence type="ECO:0000256" key="6">
    <source>
        <dbReference type="ARBA" id="ARBA00022692"/>
    </source>
</evidence>
<comment type="pathway">
    <text evidence="2 9">Cofactor biosynthesis; adenosylcobalamin biosynthesis.</text>
</comment>
<protein>
    <recommendedName>
        <fullName evidence="9">Cobalamin biosynthesis protein CobD</fullName>
    </recommendedName>
</protein>
<dbReference type="NCBIfam" id="TIGR00380">
    <property type="entry name" value="cobal_cbiB"/>
    <property type="match status" value="1"/>
</dbReference>
<feature type="transmembrane region" description="Helical" evidence="9">
    <location>
        <begin position="234"/>
        <end position="254"/>
    </location>
</feature>
<keyword evidence="8 9" id="KW-0472">Membrane</keyword>
<proteinExistence type="inferred from homology"/>
<keyword evidence="5 9" id="KW-0169">Cobalamin biosynthesis</keyword>
<dbReference type="InterPro" id="IPR004485">
    <property type="entry name" value="Cobalamin_biosynth_CobD/CbiB"/>
</dbReference>
<evidence type="ECO:0000256" key="5">
    <source>
        <dbReference type="ARBA" id="ARBA00022573"/>
    </source>
</evidence>
<keyword evidence="11" id="KW-1185">Reference proteome</keyword>
<evidence type="ECO:0000256" key="2">
    <source>
        <dbReference type="ARBA" id="ARBA00004953"/>
    </source>
</evidence>
<feature type="transmembrane region" description="Helical" evidence="9">
    <location>
        <begin position="12"/>
        <end position="31"/>
    </location>
</feature>
<dbReference type="PANTHER" id="PTHR34308:SF1">
    <property type="entry name" value="COBALAMIN BIOSYNTHESIS PROTEIN CBIB"/>
    <property type="match status" value="1"/>
</dbReference>
<feature type="transmembrane region" description="Helical" evidence="9">
    <location>
        <begin position="103"/>
        <end position="123"/>
    </location>
</feature>
<dbReference type="GO" id="GO:0009236">
    <property type="term" value="P:cobalamin biosynthetic process"/>
    <property type="evidence" value="ECO:0007669"/>
    <property type="project" value="UniProtKB-UniRule"/>
</dbReference>
<comment type="function">
    <text evidence="9">Converts cobyric acid to cobinamide by the addition of aminopropanol on the F carboxylic group.</text>
</comment>
<evidence type="ECO:0000313" key="10">
    <source>
        <dbReference type="EMBL" id="QNL99584.1"/>
    </source>
</evidence>
<feature type="transmembrane region" description="Helical" evidence="9">
    <location>
        <begin position="318"/>
        <end position="336"/>
    </location>
</feature>
<feature type="transmembrane region" description="Helical" evidence="9">
    <location>
        <begin position="178"/>
        <end position="196"/>
    </location>
</feature>
<keyword evidence="7 9" id="KW-1133">Transmembrane helix</keyword>
<feature type="transmembrane region" description="Helical" evidence="9">
    <location>
        <begin position="75"/>
        <end position="97"/>
    </location>
</feature>
<sequence>MQCSDERKCKVTVLQERIFIIIIACVLDLIFGDPHWLWHPVQGMGWLIDHVEAWMRKRFRIREERDTDIRKKQVAGTFTVVIVITVSLLVAAGILYGCNQIHHTLYLVVAIWMSYQMLAACSLRRESMKVCKALEAGDVEQARTAVSMIVGRDTASLTEEGIAKAAVETVAENTSDGVIAPLFYMFLFGPVGAWVYKAINTMDSMLGYKNDKYRYFGTCAARVDDVVNFIPARLSAWLMVGAAGILGMDMAGAARIHLRDRRNHASPNSAQTESACAGALGLQLAGNAYYFGKLYEKPTIGDVKRQIEPKDIRRANRLMYGTAVLMVIVGVGVLIGCGCFT</sequence>
<comment type="subcellular location">
    <subcellularLocation>
        <location evidence="1 9">Cell membrane</location>
        <topology evidence="1 9">Multi-pass membrane protein</topology>
    </subcellularLocation>
</comment>
<dbReference type="GO" id="GO:0015420">
    <property type="term" value="F:ABC-type vitamin B12 transporter activity"/>
    <property type="evidence" value="ECO:0007669"/>
    <property type="project" value="UniProtKB-UniRule"/>
</dbReference>
<dbReference type="KEGG" id="wcp:H9Q76_12875"/>
<name>A0A7G9FM03_9FIRM</name>
<organism evidence="10 11">
    <name type="scientific">Wujia chipingensis</name>
    <dbReference type="NCBI Taxonomy" id="2763670"/>
    <lineage>
        <taxon>Bacteria</taxon>
        <taxon>Bacillati</taxon>
        <taxon>Bacillota</taxon>
        <taxon>Clostridia</taxon>
        <taxon>Lachnospirales</taxon>
        <taxon>Lachnospiraceae</taxon>
        <taxon>Wujia</taxon>
    </lineage>
</organism>
<dbReference type="HAMAP" id="MF_00024">
    <property type="entry name" value="CobD_CbiB"/>
    <property type="match status" value="1"/>
</dbReference>
<keyword evidence="4 9" id="KW-1003">Cell membrane</keyword>
<evidence type="ECO:0000256" key="3">
    <source>
        <dbReference type="ARBA" id="ARBA00006263"/>
    </source>
</evidence>
<dbReference type="Pfam" id="PF03186">
    <property type="entry name" value="CobD_Cbib"/>
    <property type="match status" value="1"/>
</dbReference>
<reference evidence="10 11" key="1">
    <citation type="submission" date="2020-08" db="EMBL/GenBank/DDBJ databases">
        <authorList>
            <person name="Liu C."/>
            <person name="Sun Q."/>
        </authorList>
    </citation>
    <scope>NUCLEOTIDE SEQUENCE [LARGE SCALE GENOMIC DNA]</scope>
    <source>
        <strain evidence="10 11">NSJ-4</strain>
    </source>
</reference>
<dbReference type="GO" id="GO:0005886">
    <property type="term" value="C:plasma membrane"/>
    <property type="evidence" value="ECO:0007669"/>
    <property type="project" value="UniProtKB-SubCell"/>
</dbReference>
<evidence type="ECO:0000256" key="9">
    <source>
        <dbReference type="HAMAP-Rule" id="MF_00024"/>
    </source>
</evidence>
<comment type="caution">
    <text evidence="9">Lacks conserved residue(s) required for the propagation of feature annotation.</text>
</comment>
<evidence type="ECO:0000256" key="8">
    <source>
        <dbReference type="ARBA" id="ARBA00023136"/>
    </source>
</evidence>
<dbReference type="AlphaFoldDB" id="A0A7G9FM03"/>